<gene>
    <name evidence="1" type="ORF">EYF80_052356</name>
</gene>
<dbReference type="EMBL" id="SRLO01001482">
    <property type="protein sequence ID" value="TNN37481.1"/>
    <property type="molecule type" value="Genomic_DNA"/>
</dbReference>
<evidence type="ECO:0000313" key="2">
    <source>
        <dbReference type="Proteomes" id="UP000314294"/>
    </source>
</evidence>
<reference evidence="1 2" key="1">
    <citation type="submission" date="2019-03" db="EMBL/GenBank/DDBJ databases">
        <title>First draft genome of Liparis tanakae, snailfish: a comprehensive survey of snailfish specific genes.</title>
        <authorList>
            <person name="Kim W."/>
            <person name="Song I."/>
            <person name="Jeong J.-H."/>
            <person name="Kim D."/>
            <person name="Kim S."/>
            <person name="Ryu S."/>
            <person name="Song J.Y."/>
            <person name="Lee S.K."/>
        </authorList>
    </citation>
    <scope>NUCLEOTIDE SEQUENCE [LARGE SCALE GENOMIC DNA]</scope>
    <source>
        <tissue evidence="1">Muscle</tissue>
    </source>
</reference>
<proteinExistence type="predicted"/>
<comment type="caution">
    <text evidence="1">The sequence shown here is derived from an EMBL/GenBank/DDBJ whole genome shotgun (WGS) entry which is preliminary data.</text>
</comment>
<accession>A0A4Z2F9I7</accession>
<evidence type="ECO:0000313" key="1">
    <source>
        <dbReference type="EMBL" id="TNN37481.1"/>
    </source>
</evidence>
<protein>
    <submittedName>
        <fullName evidence="1">Uncharacterized protein</fullName>
    </submittedName>
</protein>
<dbReference type="AlphaFoldDB" id="A0A4Z2F9I7"/>
<dbReference type="Proteomes" id="UP000314294">
    <property type="component" value="Unassembled WGS sequence"/>
</dbReference>
<sequence length="121" mass="13194">MESFASLHRPLLLPTLPQEAAKSHGPSNAPVLLLCGLPNYYLTFNGNGGVVVLGYTEHLSPLLSLLMDEFKSLHHTLLTLLPPQSLCDFPSHRGLLDLALSDASCLQPTIHTLSYSLNVFM</sequence>
<keyword evidence="2" id="KW-1185">Reference proteome</keyword>
<name>A0A4Z2F9I7_9TELE</name>
<organism evidence="1 2">
    <name type="scientific">Liparis tanakae</name>
    <name type="common">Tanaka's snailfish</name>
    <dbReference type="NCBI Taxonomy" id="230148"/>
    <lineage>
        <taxon>Eukaryota</taxon>
        <taxon>Metazoa</taxon>
        <taxon>Chordata</taxon>
        <taxon>Craniata</taxon>
        <taxon>Vertebrata</taxon>
        <taxon>Euteleostomi</taxon>
        <taxon>Actinopterygii</taxon>
        <taxon>Neopterygii</taxon>
        <taxon>Teleostei</taxon>
        <taxon>Neoteleostei</taxon>
        <taxon>Acanthomorphata</taxon>
        <taxon>Eupercaria</taxon>
        <taxon>Perciformes</taxon>
        <taxon>Cottioidei</taxon>
        <taxon>Cottales</taxon>
        <taxon>Liparidae</taxon>
        <taxon>Liparis</taxon>
    </lineage>
</organism>